<feature type="region of interest" description="Disordered" evidence="1">
    <location>
        <begin position="79"/>
        <end position="102"/>
    </location>
</feature>
<evidence type="ECO:0000256" key="2">
    <source>
        <dbReference type="SAM" id="Phobius"/>
    </source>
</evidence>
<sequence>MMKWTVRKTPPEMKQRNAACEAGSMVLEAAMVLPLFMFFVIFLIYIIQMTIISTALQTMVSDSVKTVAAHIYPVSNAVQSSGGAKREGEMESGGSSLENASSSHWEVPKLSLQDWAARYSATLPEPVKGWMNTAAAAGDEPLQQLKNQAAEAVLDPVIKPMLRPFIPGGLLEYERIHVSNVSIPNLKSGKHPYFGIEVSYELPIQVPFLNRSIVLQAKSQERLWIGDTGEGGSEGDAGAEDGAAGGIELLEKPNPAVASKQARVRAKLAPGTSAQMSVYYKSGKSTAKYLGWKTADEQGFIEWEWNVGFNTTPGSWPFVIETADGDRIEVMFTVVERP</sequence>
<name>A0A4V1G4A2_9BACL</name>
<dbReference type="EMBL" id="CP040396">
    <property type="protein sequence ID" value="QCT03984.1"/>
    <property type="molecule type" value="Genomic_DNA"/>
</dbReference>
<reference evidence="3 4" key="1">
    <citation type="submission" date="2019-05" db="EMBL/GenBank/DDBJ databases">
        <authorList>
            <person name="Chen C."/>
        </authorList>
    </citation>
    <scope>NUCLEOTIDE SEQUENCE [LARGE SCALE GENOMIC DNA]</scope>
    <source>
        <strain evidence="3 4">HB172198</strain>
    </source>
</reference>
<protein>
    <recommendedName>
        <fullName evidence="5">TadE-like protein</fullName>
    </recommendedName>
</protein>
<evidence type="ECO:0000313" key="3">
    <source>
        <dbReference type="EMBL" id="QCT03984.1"/>
    </source>
</evidence>
<dbReference type="AlphaFoldDB" id="A0A4V1G4A2"/>
<feature type="transmembrane region" description="Helical" evidence="2">
    <location>
        <begin position="21"/>
        <end position="47"/>
    </location>
</feature>
<organism evidence="3 4">
    <name type="scientific">Paenibacillus algicola</name>
    <dbReference type="NCBI Taxonomy" id="2565926"/>
    <lineage>
        <taxon>Bacteria</taxon>
        <taxon>Bacillati</taxon>
        <taxon>Bacillota</taxon>
        <taxon>Bacilli</taxon>
        <taxon>Bacillales</taxon>
        <taxon>Paenibacillaceae</taxon>
        <taxon>Paenibacillus</taxon>
    </lineage>
</organism>
<gene>
    <name evidence="3" type="ORF">E6C60_3273</name>
</gene>
<dbReference type="Proteomes" id="UP000300879">
    <property type="component" value="Chromosome"/>
</dbReference>
<proteinExistence type="predicted"/>
<evidence type="ECO:0000313" key="4">
    <source>
        <dbReference type="Proteomes" id="UP000300879"/>
    </source>
</evidence>
<keyword evidence="2" id="KW-1133">Transmembrane helix</keyword>
<keyword evidence="2" id="KW-0812">Transmembrane</keyword>
<dbReference type="RefSeq" id="WP_233281038.1">
    <property type="nucleotide sequence ID" value="NZ_CP040396.1"/>
</dbReference>
<evidence type="ECO:0008006" key="5">
    <source>
        <dbReference type="Google" id="ProtNLM"/>
    </source>
</evidence>
<evidence type="ECO:0000256" key="1">
    <source>
        <dbReference type="SAM" id="MobiDB-lite"/>
    </source>
</evidence>
<keyword evidence="4" id="KW-1185">Reference proteome</keyword>
<feature type="compositionally biased region" description="Low complexity" evidence="1">
    <location>
        <begin position="92"/>
        <end position="102"/>
    </location>
</feature>
<accession>A0A4V1G4A2</accession>
<keyword evidence="2" id="KW-0472">Membrane</keyword>
<dbReference type="KEGG" id="palo:E6C60_3273"/>